<accession>A0A2S5IYJ4</accession>
<name>A0A2S5IYJ4_9MICC</name>
<dbReference type="OrthoDB" id="3396763at2"/>
<protein>
    <submittedName>
        <fullName evidence="1">TIGR03089 family protein</fullName>
    </submittedName>
</protein>
<dbReference type="SUPFAM" id="SSF56801">
    <property type="entry name" value="Acetyl-CoA synthetase-like"/>
    <property type="match status" value="1"/>
</dbReference>
<evidence type="ECO:0000313" key="2">
    <source>
        <dbReference type="Proteomes" id="UP000239297"/>
    </source>
</evidence>
<dbReference type="InterPro" id="IPR017523">
    <property type="entry name" value="Rv3268"/>
</dbReference>
<dbReference type="AlphaFoldDB" id="A0A2S5IYJ4"/>
<keyword evidence="2" id="KW-1185">Reference proteome</keyword>
<dbReference type="NCBIfam" id="TIGR03089">
    <property type="entry name" value="TIGR03089 family protein"/>
    <property type="match status" value="1"/>
</dbReference>
<dbReference type="Proteomes" id="UP000239297">
    <property type="component" value="Unassembled WGS sequence"/>
</dbReference>
<evidence type="ECO:0000313" key="1">
    <source>
        <dbReference type="EMBL" id="PPB49624.1"/>
    </source>
</evidence>
<proteinExistence type="predicted"/>
<dbReference type="EMBL" id="PRKW01000003">
    <property type="protein sequence ID" value="PPB49624.1"/>
    <property type="molecule type" value="Genomic_DNA"/>
</dbReference>
<sequence length="254" mass="26320">MPQPPVHLLTRMRTVSPTSPRLVWHGRDGRIELSGRVFDNWVAKSSNLLVDELDATDGTTVAVDLPVHWKTLALVFACWQVGAVVVPADDDGGSGSPAGTPADIVLSSRAGVEVDPPRLLACVALGSLALRWDGPLPRGAVDFAAEVRSHGDVFLDAADGAAAAPPTPLVLAGGRTLTAAELTGRVALPVGFGRTADADPPTLLLEPGTGLLPALAAAFAVWERDGALVLVEEGVPVTERMLSGEKVTDRLGTA</sequence>
<dbReference type="Gene3D" id="3.40.50.980">
    <property type="match status" value="1"/>
</dbReference>
<reference evidence="1 2" key="1">
    <citation type="journal article" date="2014" name="Int. J. Syst. Evol. Microbiol.">
        <title>Arthrobacter pityocampae sp. nov., isolated from Thaumetopoea pityocampa (Lep., Thaumetopoeidae).</title>
        <authorList>
            <person name="Ince I.A."/>
            <person name="Demirbag Z."/>
            <person name="Kati H."/>
        </authorList>
    </citation>
    <scope>NUCLEOTIDE SEQUENCE [LARGE SCALE GENOMIC DNA]</scope>
    <source>
        <strain evidence="1 2">Tp2</strain>
    </source>
</reference>
<dbReference type="RefSeq" id="WP_104121110.1">
    <property type="nucleotide sequence ID" value="NZ_PRKW01000003.1"/>
</dbReference>
<gene>
    <name evidence="1" type="ORF">C4K88_08045</name>
</gene>
<organism evidence="1 2">
    <name type="scientific">Arthrobacter pityocampae</name>
    <dbReference type="NCBI Taxonomy" id="547334"/>
    <lineage>
        <taxon>Bacteria</taxon>
        <taxon>Bacillati</taxon>
        <taxon>Actinomycetota</taxon>
        <taxon>Actinomycetes</taxon>
        <taxon>Micrococcales</taxon>
        <taxon>Micrococcaceae</taxon>
        <taxon>Arthrobacter</taxon>
    </lineage>
</organism>
<comment type="caution">
    <text evidence="1">The sequence shown here is derived from an EMBL/GenBank/DDBJ whole genome shotgun (WGS) entry which is preliminary data.</text>
</comment>